<name>A0A1I6D393_9RHOB</name>
<evidence type="ECO:0000313" key="3">
    <source>
        <dbReference type="Proteomes" id="UP000199302"/>
    </source>
</evidence>
<proteinExistence type="predicted"/>
<dbReference type="PANTHER" id="PTHR34227">
    <property type="entry name" value="CHAPERONE PROTEIN YCDY"/>
    <property type="match status" value="1"/>
</dbReference>
<sequence length="220" mass="23737">MSQQTASPIIDEEERLRADLYNFLGLLLSAPPDRMVLDQTAGLSGDDSALGQAITALAGKARGRSLKALPREFNALFIGLGRGELLPYASYYLTGFLNEKPLALLRRDMAAQGISRAPNVFEPEDNIASLMEMMAGMIVGRFGAPAGAEAQKAFFARHIAPWAGHFFKDLTDARNADFYAAVGEVGRVFMEIEAEGFRMIAETSAQGGATRADSREGMPS</sequence>
<dbReference type="OrthoDB" id="8526323at2"/>
<dbReference type="InterPro" id="IPR036411">
    <property type="entry name" value="TorD-like_sf"/>
</dbReference>
<reference evidence="2 3" key="1">
    <citation type="submission" date="2016-10" db="EMBL/GenBank/DDBJ databases">
        <authorList>
            <person name="de Groot N.N."/>
        </authorList>
    </citation>
    <scope>NUCLEOTIDE SEQUENCE [LARGE SCALE GENOMIC DNA]</scope>
    <source>
        <strain evidence="3">KMM 9023,NRIC 0796,JCM 17311,KCTC 23692</strain>
    </source>
</reference>
<organism evidence="2 3">
    <name type="scientific">Poseidonocella sedimentorum</name>
    <dbReference type="NCBI Taxonomy" id="871652"/>
    <lineage>
        <taxon>Bacteria</taxon>
        <taxon>Pseudomonadati</taxon>
        <taxon>Pseudomonadota</taxon>
        <taxon>Alphaproteobacteria</taxon>
        <taxon>Rhodobacterales</taxon>
        <taxon>Roseobacteraceae</taxon>
        <taxon>Poseidonocella</taxon>
    </lineage>
</organism>
<dbReference type="InterPro" id="IPR050289">
    <property type="entry name" value="TorD/DmsD_chaperones"/>
</dbReference>
<dbReference type="PANTHER" id="PTHR34227:SF1">
    <property type="entry name" value="DIMETHYL SULFOXIDE REDUCTASE CHAPERONE-RELATED"/>
    <property type="match status" value="1"/>
</dbReference>
<dbReference type="RefSeq" id="WP_092076594.1">
    <property type="nucleotide sequence ID" value="NZ_FOYI01000002.1"/>
</dbReference>
<accession>A0A1I6D393</accession>
<evidence type="ECO:0000256" key="1">
    <source>
        <dbReference type="ARBA" id="ARBA00023186"/>
    </source>
</evidence>
<dbReference type="Proteomes" id="UP000199302">
    <property type="component" value="Unassembled WGS sequence"/>
</dbReference>
<keyword evidence="1" id="KW-0143">Chaperone</keyword>
<dbReference type="SUPFAM" id="SSF89155">
    <property type="entry name" value="TorD-like"/>
    <property type="match status" value="1"/>
</dbReference>
<dbReference type="Pfam" id="PF02613">
    <property type="entry name" value="Nitrate_red_del"/>
    <property type="match status" value="1"/>
</dbReference>
<keyword evidence="3" id="KW-1185">Reference proteome</keyword>
<gene>
    <name evidence="2" type="ORF">SAMN04515673_10256</name>
</gene>
<dbReference type="AlphaFoldDB" id="A0A1I6D393"/>
<protein>
    <submittedName>
        <fullName evidence="2">Chaperone TorD involved in molybdoenzyme TorA maturation</fullName>
    </submittedName>
</protein>
<dbReference type="Gene3D" id="1.10.3480.10">
    <property type="entry name" value="TorD-like"/>
    <property type="match status" value="1"/>
</dbReference>
<dbReference type="STRING" id="871652.SAMN04515673_10256"/>
<dbReference type="EMBL" id="FOYI01000002">
    <property type="protein sequence ID" value="SFQ99939.1"/>
    <property type="molecule type" value="Genomic_DNA"/>
</dbReference>
<dbReference type="InterPro" id="IPR020945">
    <property type="entry name" value="DMSO/NO3_reduct_chaperone"/>
</dbReference>
<evidence type="ECO:0000313" key="2">
    <source>
        <dbReference type="EMBL" id="SFQ99939.1"/>
    </source>
</evidence>